<accession>A0A0D8FVU1</accession>
<protein>
    <submittedName>
        <fullName evidence="5">LL-diaminopimelate aminotransferase</fullName>
        <ecNumber evidence="5">2.6.1.83</ecNumber>
    </submittedName>
</protein>
<dbReference type="Gene3D" id="3.40.640.10">
    <property type="entry name" value="Type I PLP-dependent aspartate aminotransferase-like (Major domain)"/>
    <property type="match status" value="1"/>
</dbReference>
<keyword evidence="6" id="KW-1185">Reference proteome</keyword>
<dbReference type="Gene3D" id="3.90.1150.10">
    <property type="entry name" value="Aspartate Aminotransferase, domain 1"/>
    <property type="match status" value="1"/>
</dbReference>
<organism evidence="5 6">
    <name type="scientific">Ferrimicrobium acidiphilum DSM 19497</name>
    <dbReference type="NCBI Taxonomy" id="1121877"/>
    <lineage>
        <taxon>Bacteria</taxon>
        <taxon>Bacillati</taxon>
        <taxon>Actinomycetota</taxon>
        <taxon>Acidimicrobiia</taxon>
        <taxon>Acidimicrobiales</taxon>
        <taxon>Acidimicrobiaceae</taxon>
        <taxon>Ferrimicrobium</taxon>
    </lineage>
</organism>
<dbReference type="InterPro" id="IPR015422">
    <property type="entry name" value="PyrdxlP-dep_Trfase_small"/>
</dbReference>
<keyword evidence="2 5" id="KW-0032">Aminotransferase</keyword>
<dbReference type="SUPFAM" id="SSF53383">
    <property type="entry name" value="PLP-dependent transferases"/>
    <property type="match status" value="1"/>
</dbReference>
<dbReference type="GeneID" id="78372117"/>
<dbReference type="EMBL" id="JXUW01000005">
    <property type="protein sequence ID" value="KJE77395.1"/>
    <property type="molecule type" value="Genomic_DNA"/>
</dbReference>
<dbReference type="PATRIC" id="fig|1121877.4.peg.883"/>
<evidence type="ECO:0000313" key="5">
    <source>
        <dbReference type="EMBL" id="KJE77395.1"/>
    </source>
</evidence>
<keyword evidence="3 5" id="KW-0808">Transferase</keyword>
<dbReference type="InterPro" id="IPR050881">
    <property type="entry name" value="LL-DAP_aminotransferase"/>
</dbReference>
<reference evidence="5 6" key="1">
    <citation type="submission" date="2015-01" db="EMBL/GenBank/DDBJ databases">
        <title>Draft genome of the acidophilic iron oxidizer Ferrimicrobium acidiphilum strain T23.</title>
        <authorList>
            <person name="Poehlein A."/>
            <person name="Eisen S."/>
            <person name="Schloemann M."/>
            <person name="Johnson B.D."/>
            <person name="Daniel R."/>
            <person name="Muehling M."/>
        </authorList>
    </citation>
    <scope>NUCLEOTIDE SEQUENCE [LARGE SCALE GENOMIC DNA]</scope>
    <source>
        <strain evidence="5 6">T23</strain>
    </source>
</reference>
<comment type="caution">
    <text evidence="5">The sequence shown here is derived from an EMBL/GenBank/DDBJ whole genome shotgun (WGS) entry which is preliminary data.</text>
</comment>
<dbReference type="PANTHER" id="PTHR42832:SF3">
    <property type="entry name" value="L-GLUTAMINE--4-(METHYLSULFANYL)-2-OXOBUTANOATE AMINOTRANSFERASE"/>
    <property type="match status" value="1"/>
</dbReference>
<dbReference type="Proteomes" id="UP000032336">
    <property type="component" value="Unassembled WGS sequence"/>
</dbReference>
<dbReference type="Pfam" id="PF00155">
    <property type="entry name" value="Aminotran_1_2"/>
    <property type="match status" value="1"/>
</dbReference>
<evidence type="ECO:0000256" key="3">
    <source>
        <dbReference type="ARBA" id="ARBA00022679"/>
    </source>
</evidence>
<dbReference type="OrthoDB" id="9813612at2"/>
<dbReference type="RefSeq" id="WP_035388774.1">
    <property type="nucleotide sequence ID" value="NZ_JQKF01000004.1"/>
</dbReference>
<gene>
    <name evidence="5" type="primary">dapL</name>
    <name evidence="5" type="ORF">FEAC_08290</name>
</gene>
<dbReference type="PANTHER" id="PTHR42832">
    <property type="entry name" value="AMINO ACID AMINOTRANSFERASE"/>
    <property type="match status" value="1"/>
</dbReference>
<sequence>MNEYASTGTKTVAQLREIAYESGLEVVDAAVGSPVDPPPAVVPRILASSDAERHYPRSDGSLAFKEAALGWLGGFVGIDLDLHQVGATIGSKEFISLLPSILVRRRPDRDVVLVPSIAYPSYTFGAAWAGLESYRVPLLANGGLDFEAVPEEVARRALIAWVNAPNNPTGAIYDLAGAARFGERNGVIIASDECYHDFGWTRDPSSLLELGVAGRLAVFSLSKRSNLAGLRVGLYAGDGDLVREISELRRGLGLMPPGPVQAVATQMFADEEHVGEQRRRYLERLRLLAQWIGSLLETPVPLPDGGIYLWVRATEEFNHDGTALATMLASKIGLVTAPGADYGDHRYVRISATISSKQMETLASRLG</sequence>
<comment type="cofactor">
    <cofactor evidence="1">
        <name>pyridoxal 5'-phosphate</name>
        <dbReference type="ChEBI" id="CHEBI:597326"/>
    </cofactor>
</comment>
<proteinExistence type="predicted"/>
<evidence type="ECO:0000313" key="6">
    <source>
        <dbReference type="Proteomes" id="UP000032336"/>
    </source>
</evidence>
<dbReference type="STRING" id="1121877.FEAC_08290"/>
<dbReference type="CDD" id="cd00609">
    <property type="entry name" value="AAT_like"/>
    <property type="match status" value="1"/>
</dbReference>
<dbReference type="InterPro" id="IPR015421">
    <property type="entry name" value="PyrdxlP-dep_Trfase_major"/>
</dbReference>
<dbReference type="eggNOG" id="COG0436">
    <property type="taxonomic scope" value="Bacteria"/>
</dbReference>
<evidence type="ECO:0000256" key="2">
    <source>
        <dbReference type="ARBA" id="ARBA00022576"/>
    </source>
</evidence>
<dbReference type="EC" id="2.6.1.83" evidence="5"/>
<dbReference type="InterPro" id="IPR004839">
    <property type="entry name" value="Aminotransferase_I/II_large"/>
</dbReference>
<name>A0A0D8FVU1_9ACTN</name>
<dbReference type="GO" id="GO:0010285">
    <property type="term" value="F:L,L-diaminopimelate aminotransferase activity"/>
    <property type="evidence" value="ECO:0007669"/>
    <property type="project" value="UniProtKB-EC"/>
</dbReference>
<dbReference type="AlphaFoldDB" id="A0A0D8FVU1"/>
<dbReference type="InterPro" id="IPR015424">
    <property type="entry name" value="PyrdxlP-dep_Trfase"/>
</dbReference>
<evidence type="ECO:0000256" key="1">
    <source>
        <dbReference type="ARBA" id="ARBA00001933"/>
    </source>
</evidence>
<feature type="domain" description="Aminotransferase class I/classII large" evidence="4">
    <location>
        <begin position="37"/>
        <end position="366"/>
    </location>
</feature>
<evidence type="ECO:0000259" key="4">
    <source>
        <dbReference type="Pfam" id="PF00155"/>
    </source>
</evidence>
<dbReference type="GO" id="GO:0030170">
    <property type="term" value="F:pyridoxal phosphate binding"/>
    <property type="evidence" value="ECO:0007669"/>
    <property type="project" value="InterPro"/>
</dbReference>